<feature type="transmembrane region" description="Helical" evidence="6">
    <location>
        <begin position="144"/>
        <end position="163"/>
    </location>
</feature>
<evidence type="ECO:0000256" key="2">
    <source>
        <dbReference type="ARBA" id="ARBA00022475"/>
    </source>
</evidence>
<dbReference type="EMBL" id="AB812038">
    <property type="protein sequence ID" value="BAQ01338.1"/>
    <property type="molecule type" value="Genomic_DNA"/>
</dbReference>
<evidence type="ECO:0000256" key="4">
    <source>
        <dbReference type="ARBA" id="ARBA00022989"/>
    </source>
</evidence>
<protein>
    <recommendedName>
        <fullName evidence="8">Flippase-like domain-containing protein</fullName>
    </recommendedName>
</protein>
<keyword evidence="5 6" id="KW-0472">Membrane</keyword>
<proteinExistence type="predicted"/>
<feature type="transmembrane region" description="Helical" evidence="6">
    <location>
        <begin position="109"/>
        <end position="132"/>
    </location>
</feature>
<comment type="subcellular location">
    <subcellularLocation>
        <location evidence="1">Cell membrane</location>
        <topology evidence="1">Multi-pass membrane protein</topology>
    </subcellularLocation>
</comment>
<dbReference type="AlphaFoldDB" id="A0A0A8J5R8"/>
<evidence type="ECO:0008006" key="8">
    <source>
        <dbReference type="Google" id="ProtNLM"/>
    </source>
</evidence>
<feature type="transmembrane region" description="Helical" evidence="6">
    <location>
        <begin position="208"/>
        <end position="230"/>
    </location>
</feature>
<accession>A0A0A8J5R8</accession>
<keyword evidence="4 6" id="KW-1133">Transmembrane helix</keyword>
<dbReference type="GO" id="GO:0005886">
    <property type="term" value="C:plasma membrane"/>
    <property type="evidence" value="ECO:0007669"/>
    <property type="project" value="UniProtKB-SubCell"/>
</dbReference>
<name>A0A0A8J5R8_ECOLX</name>
<dbReference type="InterPro" id="IPR022791">
    <property type="entry name" value="L-PG_synthase/AglD"/>
</dbReference>
<feature type="transmembrane region" description="Helical" evidence="6">
    <location>
        <begin position="32"/>
        <end position="51"/>
    </location>
</feature>
<organism evidence="7">
    <name type="scientific">Escherichia coli</name>
    <dbReference type="NCBI Taxonomy" id="562"/>
    <lineage>
        <taxon>Bacteria</taxon>
        <taxon>Pseudomonadati</taxon>
        <taxon>Pseudomonadota</taxon>
        <taxon>Gammaproteobacteria</taxon>
        <taxon>Enterobacterales</taxon>
        <taxon>Enterobacteriaceae</taxon>
        <taxon>Escherichia</taxon>
    </lineage>
</organism>
<evidence type="ECO:0000313" key="7">
    <source>
        <dbReference type="EMBL" id="BAQ01338.1"/>
    </source>
</evidence>
<evidence type="ECO:0000256" key="1">
    <source>
        <dbReference type="ARBA" id="ARBA00004651"/>
    </source>
</evidence>
<keyword evidence="2" id="KW-1003">Cell membrane</keyword>
<evidence type="ECO:0000256" key="5">
    <source>
        <dbReference type="ARBA" id="ARBA00023136"/>
    </source>
</evidence>
<evidence type="ECO:0000256" key="3">
    <source>
        <dbReference type="ARBA" id="ARBA00022692"/>
    </source>
</evidence>
<feature type="transmembrane region" description="Helical" evidence="6">
    <location>
        <begin position="7"/>
        <end position="26"/>
    </location>
</feature>
<feature type="transmembrane region" description="Helical" evidence="6">
    <location>
        <begin position="265"/>
        <end position="283"/>
    </location>
</feature>
<sequence length="289" mass="32834">MTFSRRTQLKLCPTIVGSLAFVYFSASSLTNYDFSSFATALIVPTVAYILAHFLRAIRLGVLLKAQKIRKLLSLHFYTAACSAVIPFKLGELIRINEVSRWENNYCKGILIVWIERIFDVVALSILALLIYLSGGAQVLAGMWGLLWIMLAFVFFSIVMFFVLPEQLSALNLHVIRSYRGRKAIKILHLLDIISSILEKVRPIVSEKILTLSILTIFIWIFELVSLMLFLSHTQIIPIVKDLLAQFSFVLTDSPKSLVQLITVDAVKNTLLIVFGYVSLFFYMQMNLKK</sequence>
<reference evidence="7" key="1">
    <citation type="journal article" date="2014" name="DNA Res.">
        <title>A complete view of the genetic diversity of the Escherichia coli O-antigen biosynthesis gene cluster.</title>
        <authorList>
            <person name="Iguchi A."/>
            <person name="Iyoda S."/>
            <person name="Kikuchi T."/>
            <person name="Ogura Y."/>
            <person name="Katsura K."/>
            <person name="Ohnishi M."/>
            <person name="Hayashi T."/>
            <person name="Thomson N.R."/>
        </authorList>
    </citation>
    <scope>NUCLEOTIDE SEQUENCE</scope>
    <source>
        <strain evidence="7">H68</strain>
    </source>
</reference>
<keyword evidence="3 6" id="KW-0812">Transmembrane</keyword>
<dbReference type="Pfam" id="PF03706">
    <property type="entry name" value="LPG_synthase_TM"/>
    <property type="match status" value="1"/>
</dbReference>
<dbReference type="RefSeq" id="WP_085452485.1">
    <property type="nucleotide sequence ID" value="NZ_AP027709.1"/>
</dbReference>
<evidence type="ECO:0000256" key="6">
    <source>
        <dbReference type="SAM" id="Phobius"/>
    </source>
</evidence>